<dbReference type="Gene3D" id="1.10.1660.10">
    <property type="match status" value="1"/>
</dbReference>
<dbReference type="InterPro" id="IPR000551">
    <property type="entry name" value="MerR-type_HTH_dom"/>
</dbReference>
<accession>A0A7C3SHR4</accession>
<feature type="domain" description="HTH merR-type" evidence="3">
    <location>
        <begin position="34"/>
        <end position="92"/>
    </location>
</feature>
<dbReference type="PANTHER" id="PTHR30204:SF15">
    <property type="entry name" value="BLL5018 PROTEIN"/>
    <property type="match status" value="1"/>
</dbReference>
<dbReference type="PANTHER" id="PTHR30204">
    <property type="entry name" value="REDOX-CYCLING DRUG-SENSING TRANSCRIPTIONAL ACTIVATOR SOXR"/>
    <property type="match status" value="1"/>
</dbReference>
<reference evidence="4" key="1">
    <citation type="journal article" date="2020" name="mSystems">
        <title>Genome- and Community-Level Interaction Insights into Carbon Utilization and Element Cycling Functions of Hydrothermarchaeota in Hydrothermal Sediment.</title>
        <authorList>
            <person name="Zhou Z."/>
            <person name="Liu Y."/>
            <person name="Xu W."/>
            <person name="Pan J."/>
            <person name="Luo Z.H."/>
            <person name="Li M."/>
        </authorList>
    </citation>
    <scope>NUCLEOTIDE SEQUENCE [LARGE SCALE GENOMIC DNA]</scope>
    <source>
        <strain evidence="4">SpSt-776</strain>
    </source>
</reference>
<dbReference type="SMART" id="SM00422">
    <property type="entry name" value="HTH_MERR"/>
    <property type="match status" value="1"/>
</dbReference>
<evidence type="ECO:0000256" key="1">
    <source>
        <dbReference type="ARBA" id="ARBA00023125"/>
    </source>
</evidence>
<dbReference type="InterPro" id="IPR047057">
    <property type="entry name" value="MerR_fam"/>
</dbReference>
<evidence type="ECO:0000313" key="4">
    <source>
        <dbReference type="EMBL" id="HGB13820.1"/>
    </source>
</evidence>
<proteinExistence type="predicted"/>
<organism evidence="4">
    <name type="scientific">Desulfobacca acetoxidans</name>
    <dbReference type="NCBI Taxonomy" id="60893"/>
    <lineage>
        <taxon>Bacteria</taxon>
        <taxon>Pseudomonadati</taxon>
        <taxon>Thermodesulfobacteriota</taxon>
        <taxon>Desulfobaccia</taxon>
        <taxon>Desulfobaccales</taxon>
        <taxon>Desulfobaccaceae</taxon>
        <taxon>Desulfobacca</taxon>
    </lineage>
</organism>
<dbReference type="SUPFAM" id="SSF46955">
    <property type="entry name" value="Putative DNA-binding domain"/>
    <property type="match status" value="1"/>
</dbReference>
<dbReference type="PROSITE" id="PS50937">
    <property type="entry name" value="HTH_MERR_2"/>
    <property type="match status" value="1"/>
</dbReference>
<evidence type="ECO:0000259" key="3">
    <source>
        <dbReference type="PROSITE" id="PS50937"/>
    </source>
</evidence>
<dbReference type="Pfam" id="PF13411">
    <property type="entry name" value="MerR_1"/>
    <property type="match status" value="1"/>
</dbReference>
<dbReference type="GO" id="GO:0003677">
    <property type="term" value="F:DNA binding"/>
    <property type="evidence" value="ECO:0007669"/>
    <property type="project" value="UniProtKB-KW"/>
</dbReference>
<gene>
    <name evidence="4" type="ORF">ENV62_01080</name>
</gene>
<dbReference type="InterPro" id="IPR009061">
    <property type="entry name" value="DNA-bd_dom_put_sf"/>
</dbReference>
<name>A0A7C3SHR4_9BACT</name>
<feature type="region of interest" description="Disordered" evidence="2">
    <location>
        <begin position="1"/>
        <end position="25"/>
    </location>
</feature>
<comment type="caution">
    <text evidence="4">The sequence shown here is derived from an EMBL/GenBank/DDBJ whole genome shotgun (WGS) entry which is preliminary data.</text>
</comment>
<protein>
    <submittedName>
        <fullName evidence="4">MerR family transcriptional regulator</fullName>
    </submittedName>
</protein>
<dbReference type="AlphaFoldDB" id="A0A7C3SHR4"/>
<feature type="region of interest" description="Disordered" evidence="2">
    <location>
        <begin position="108"/>
        <end position="136"/>
    </location>
</feature>
<evidence type="ECO:0000256" key="2">
    <source>
        <dbReference type="SAM" id="MobiDB-lite"/>
    </source>
</evidence>
<dbReference type="EMBL" id="DTHB01000016">
    <property type="protein sequence ID" value="HGB13820.1"/>
    <property type="molecule type" value="Genomic_DNA"/>
</dbReference>
<dbReference type="GO" id="GO:0003700">
    <property type="term" value="F:DNA-binding transcription factor activity"/>
    <property type="evidence" value="ECO:0007669"/>
    <property type="project" value="InterPro"/>
</dbReference>
<keyword evidence="1" id="KW-0238">DNA-binding</keyword>
<sequence length="136" mass="15564">MPCPSWPCGSSAAKPLGDLRRPNLPKDHVSQNLKLTIDQVSQLTGVSKSMLRYWEKSFPIFLHPARTLSNRREYSMGDLDVVKKIKRLREEEHLTAEGVRLRLNKEVRPRNDPLRRGKKPAKALETDKRSAICLPP</sequence>